<accession>A0AB37HVI1</accession>
<name>A0AB37HVI1_9ACTN</name>
<proteinExistence type="predicted"/>
<dbReference type="Proteomes" id="UP000677180">
    <property type="component" value="Chromosome"/>
</dbReference>
<dbReference type="RefSeq" id="WP_014847926.1">
    <property type="nucleotide sequence ID" value="NZ_CP040007.1"/>
</dbReference>
<gene>
    <name evidence="1" type="ORF">J5A53_00935</name>
</gene>
<organism evidence="1 2">
    <name type="scientific">Arachnia propionica</name>
    <dbReference type="NCBI Taxonomy" id="1750"/>
    <lineage>
        <taxon>Bacteria</taxon>
        <taxon>Bacillati</taxon>
        <taxon>Actinomycetota</taxon>
        <taxon>Actinomycetes</taxon>
        <taxon>Propionibacteriales</taxon>
        <taxon>Propionibacteriaceae</taxon>
        <taxon>Arachnia</taxon>
    </lineage>
</organism>
<sequence>MELNGAAFSFEVPETWEVVPAEGMVVASAPPGYLGFRPTIVLRESRIDAPALTTLASVSQLALRTIPQEVPGAYVVNVEAVPDGSAGPDTRERRRIWALAPVKPPMNELLGLVLIQDFMVAGNAIAELTLTLPVLTWQPDGSFEQILNSLHPLEHGMLPQLTAQVPEAVLDRWATARDGAPREDVTVQGYLPPVLLSNTYELSPGALTELRSLSSAGFFGRRVKSQLPREELKQAGFIDDRGRPTELGETVLNMFNHGRHWILENAGPVENSRSMEGWGADEAILIFIGPSVNEPNNGKGILGYCSTDDLARILLMWSGTQPSWQMSFTLPEISLKEMMGRLIDHPFPSHVDGDAAAFSTEPWRQFSFTDATGDNGITWITTPSRGSALCDRGSQRDGLIISSPANQPLWVYLSMVAMAINFGETSEV</sequence>
<dbReference type="AlphaFoldDB" id="A0AB37HVI1"/>
<dbReference type="EMBL" id="CP072385">
    <property type="protein sequence ID" value="QUC11305.1"/>
    <property type="molecule type" value="Genomic_DNA"/>
</dbReference>
<evidence type="ECO:0000313" key="1">
    <source>
        <dbReference type="EMBL" id="QUC11305.1"/>
    </source>
</evidence>
<evidence type="ECO:0000313" key="2">
    <source>
        <dbReference type="Proteomes" id="UP000677180"/>
    </source>
</evidence>
<protein>
    <submittedName>
        <fullName evidence="1">Uncharacterized protein</fullName>
    </submittedName>
</protein>
<reference evidence="1" key="1">
    <citation type="submission" date="2021-03" db="EMBL/GenBank/DDBJ databases">
        <title>Human Oral Microbial Genomes.</title>
        <authorList>
            <person name="Johnston C.D."/>
            <person name="Chen T."/>
            <person name="Dewhirst F.E."/>
        </authorList>
    </citation>
    <scope>NUCLEOTIDE SEQUENCE</scope>
    <source>
        <strain evidence="1">F0714</strain>
    </source>
</reference>